<dbReference type="GO" id="GO:0040029">
    <property type="term" value="P:epigenetic regulation of gene expression"/>
    <property type="evidence" value="ECO:0007669"/>
    <property type="project" value="TreeGrafter"/>
</dbReference>
<comment type="caution">
    <text evidence="3">The sequence shown here is derived from an EMBL/GenBank/DDBJ whole genome shotgun (WGS) entry which is preliminary data.</text>
</comment>
<protein>
    <submittedName>
        <fullName evidence="3">Histone deacetylase superfamily protein</fullName>
    </submittedName>
</protein>
<dbReference type="Gene3D" id="3.40.800.20">
    <property type="entry name" value="Histone deacetylase domain"/>
    <property type="match status" value="1"/>
</dbReference>
<dbReference type="RefSeq" id="WP_008330744.1">
    <property type="nucleotide sequence ID" value="NZ_CH902578.1"/>
</dbReference>
<dbReference type="OrthoDB" id="9808367at2"/>
<sequence length="307" mass="33702">MLAFISHHECYDHDAGPMHPEQPLRLEAINNQLISSGLDYVLRHYDAPLVTREQLLRVHDADYIERVYAIAPGQGMQSIEVDGDTVMSSGTLRAAERAAGAGVMAVDLVMANEANPAFCAVRPPGHHAERRTAMGFCLFNNIAVAAAHALDAHGLERVAIVDFDVHHGNGTEDIFRSEPRVLFCSSFQHPFYPFTGHEKETDNLVDIPLSAGAGSKEFRAGVEDHWLPHLEAFEPQMLFISAGFDAHVADDMSSLQLTDDDYEWVTKALVGVATRHCKGRIVSMLEGGYEPGVLARSVVRHLNVLLG</sequence>
<dbReference type="GO" id="GO:0004407">
    <property type="term" value="F:histone deacetylase activity"/>
    <property type="evidence" value="ECO:0007669"/>
    <property type="project" value="TreeGrafter"/>
</dbReference>
<evidence type="ECO:0000313" key="3">
    <source>
        <dbReference type="EMBL" id="EAQ13211.1"/>
    </source>
</evidence>
<dbReference type="EMBL" id="AAMT01000005">
    <property type="protein sequence ID" value="EAQ13211.1"/>
    <property type="molecule type" value="Genomic_DNA"/>
</dbReference>
<dbReference type="InterPro" id="IPR037138">
    <property type="entry name" value="His_deacetylse_dom_sf"/>
</dbReference>
<dbReference type="Proteomes" id="UP000002931">
    <property type="component" value="Unassembled WGS sequence"/>
</dbReference>
<dbReference type="PANTHER" id="PTHR10625:SF10">
    <property type="entry name" value="HISTONE DEACETYLASE HDAC1"/>
    <property type="match status" value="1"/>
</dbReference>
<gene>
    <name evidence="3" type="ORF">RB2654_09084</name>
</gene>
<dbReference type="InterPro" id="IPR000286">
    <property type="entry name" value="HDACs"/>
</dbReference>
<dbReference type="AlphaFoldDB" id="A3VE73"/>
<accession>A3VE73</accession>
<dbReference type="STRING" id="314271.RB2654_09084"/>
<evidence type="ECO:0000259" key="2">
    <source>
        <dbReference type="Pfam" id="PF00850"/>
    </source>
</evidence>
<evidence type="ECO:0000256" key="1">
    <source>
        <dbReference type="ARBA" id="ARBA00005947"/>
    </source>
</evidence>
<dbReference type="InterPro" id="IPR023696">
    <property type="entry name" value="Ureohydrolase_dom_sf"/>
</dbReference>
<dbReference type="Pfam" id="PF00850">
    <property type="entry name" value="Hist_deacetyl"/>
    <property type="match status" value="1"/>
</dbReference>
<dbReference type="InterPro" id="IPR023801">
    <property type="entry name" value="His_deacetylse_dom"/>
</dbReference>
<proteinExistence type="inferred from homology"/>
<evidence type="ECO:0000313" key="4">
    <source>
        <dbReference type="Proteomes" id="UP000002931"/>
    </source>
</evidence>
<feature type="domain" description="Histone deacetylase" evidence="2">
    <location>
        <begin position="19"/>
        <end position="304"/>
    </location>
</feature>
<dbReference type="SUPFAM" id="SSF52768">
    <property type="entry name" value="Arginase/deacetylase"/>
    <property type="match status" value="1"/>
</dbReference>
<dbReference type="HOGENOM" id="CLU_007727_8_1_5"/>
<dbReference type="eggNOG" id="COG0123">
    <property type="taxonomic scope" value="Bacteria"/>
</dbReference>
<keyword evidence="4" id="KW-1185">Reference proteome</keyword>
<dbReference type="CDD" id="cd11599">
    <property type="entry name" value="HDAC_classII_2"/>
    <property type="match status" value="1"/>
</dbReference>
<comment type="similarity">
    <text evidence="1">Belongs to the histone deacetylase family.</text>
</comment>
<dbReference type="PRINTS" id="PR01270">
    <property type="entry name" value="HDASUPER"/>
</dbReference>
<name>A3VE73_9RHOB</name>
<reference evidence="3 4" key="1">
    <citation type="journal article" date="2010" name="J. Bacteriol.">
        <title>Genome sequences of Pelagibaca bermudensis HTCC2601T and Maritimibacter alkaliphilus HTCC2654T, the type strains of two marine Roseobacter genera.</title>
        <authorList>
            <person name="Thrash J.C."/>
            <person name="Cho J.C."/>
            <person name="Ferriera S."/>
            <person name="Johnson J."/>
            <person name="Vergin K.L."/>
            <person name="Giovannoni S.J."/>
        </authorList>
    </citation>
    <scope>NUCLEOTIDE SEQUENCE [LARGE SCALE GENOMIC DNA]</scope>
    <source>
        <strain evidence="3 4">HTCC2654</strain>
    </source>
</reference>
<organism evidence="3 4">
    <name type="scientific">Maritimibacter alkaliphilus HTCC2654</name>
    <dbReference type="NCBI Taxonomy" id="314271"/>
    <lineage>
        <taxon>Bacteria</taxon>
        <taxon>Pseudomonadati</taxon>
        <taxon>Pseudomonadota</taxon>
        <taxon>Alphaproteobacteria</taxon>
        <taxon>Rhodobacterales</taxon>
        <taxon>Roseobacteraceae</taxon>
        <taxon>Maritimibacter</taxon>
    </lineage>
</organism>
<dbReference type="PANTHER" id="PTHR10625">
    <property type="entry name" value="HISTONE DEACETYLASE HDAC1-RELATED"/>
    <property type="match status" value="1"/>
</dbReference>